<evidence type="ECO:0000256" key="1">
    <source>
        <dbReference type="SAM" id="SignalP"/>
    </source>
</evidence>
<name>A0ABS5PBM3_9FLAO</name>
<comment type="caution">
    <text evidence="2">The sequence shown here is derived from an EMBL/GenBank/DDBJ whole genome shotgun (WGS) entry which is preliminary data.</text>
</comment>
<keyword evidence="3" id="KW-1185">Reference proteome</keyword>
<feature type="signal peptide" evidence="1">
    <location>
        <begin position="1"/>
        <end position="21"/>
    </location>
</feature>
<proteinExistence type="predicted"/>
<dbReference type="Proteomes" id="UP000722625">
    <property type="component" value="Unassembled WGS sequence"/>
</dbReference>
<accession>A0ABS5PBM3</accession>
<protein>
    <recommendedName>
        <fullName evidence="4">Beta-lactamase-inhibitor-like PepSY-like domain-containing protein</fullName>
    </recommendedName>
</protein>
<dbReference type="RefSeq" id="WP_213299665.1">
    <property type="nucleotide sequence ID" value="NZ_JAGYVZ010000010.1"/>
</dbReference>
<evidence type="ECO:0000313" key="3">
    <source>
        <dbReference type="Proteomes" id="UP000722625"/>
    </source>
</evidence>
<organism evidence="2 3">
    <name type="scientific">Flavobacterium psychroterrae</name>
    <dbReference type="NCBI Taxonomy" id="2133767"/>
    <lineage>
        <taxon>Bacteria</taxon>
        <taxon>Pseudomonadati</taxon>
        <taxon>Bacteroidota</taxon>
        <taxon>Flavobacteriia</taxon>
        <taxon>Flavobacteriales</taxon>
        <taxon>Flavobacteriaceae</taxon>
        <taxon>Flavobacterium</taxon>
    </lineage>
</organism>
<sequence>MKKLILSAAIILGGLFMNAEAAISKKSVLNIVEFQDNYKEIKLEALPLEVKATLEKSFPGSKLVKAYVNPKKQYKLELNSGESQEKHFVFTDDKGVIAPKY</sequence>
<dbReference type="SUPFAM" id="SSF160574">
    <property type="entry name" value="BT0923-like"/>
    <property type="match status" value="1"/>
</dbReference>
<gene>
    <name evidence="2" type="ORF">KHA90_11715</name>
</gene>
<keyword evidence="1" id="KW-0732">Signal</keyword>
<feature type="chain" id="PRO_5046976761" description="Beta-lactamase-inhibitor-like PepSY-like domain-containing protein" evidence="1">
    <location>
        <begin position="22"/>
        <end position="101"/>
    </location>
</feature>
<evidence type="ECO:0000313" key="2">
    <source>
        <dbReference type="EMBL" id="MBS7231693.1"/>
    </source>
</evidence>
<dbReference type="EMBL" id="JAGYVZ010000010">
    <property type="protein sequence ID" value="MBS7231693.1"/>
    <property type="molecule type" value="Genomic_DNA"/>
</dbReference>
<reference evidence="2 3" key="1">
    <citation type="journal article" date="2018" name="Int. J. Syst. Evol. Microbiol.">
        <title>Flavobacterium chryseum sp. nov. and Flavobacterium psychroterrae sp. nov., novel environmental bacteria isolated from Antarctica.</title>
        <authorList>
            <person name="Kralova S."/>
            <person name="Svec P."/>
            <person name="Busse H.J."/>
            <person name="Stankova E."/>
            <person name="Vaczi P."/>
            <person name="Sedlacek I."/>
        </authorList>
    </citation>
    <scope>NUCLEOTIDE SEQUENCE [LARGE SCALE GENOMIC DNA]</scope>
    <source>
        <strain evidence="2 3">CCM 8827</strain>
    </source>
</reference>
<evidence type="ECO:0008006" key="4">
    <source>
        <dbReference type="Google" id="ProtNLM"/>
    </source>
</evidence>